<evidence type="ECO:0000313" key="4">
    <source>
        <dbReference type="EMBL" id="SJZ40040.1"/>
    </source>
</evidence>
<dbReference type="RefSeq" id="WP_078806165.1">
    <property type="nucleotide sequence ID" value="NZ_FUXI01000002.1"/>
</dbReference>
<evidence type="ECO:0000313" key="5">
    <source>
        <dbReference type="Proteomes" id="UP000190328"/>
    </source>
</evidence>
<feature type="region of interest" description="Disordered" evidence="1">
    <location>
        <begin position="47"/>
        <end position="67"/>
    </location>
</feature>
<dbReference type="Proteomes" id="UP000190328">
    <property type="component" value="Unassembled WGS sequence"/>
</dbReference>
<dbReference type="AlphaFoldDB" id="A0A1T4KC84"/>
<accession>A0A1T4KC84</accession>
<organism evidence="4 5">
    <name type="scientific">Pilibacter termitis</name>
    <dbReference type="NCBI Taxonomy" id="263852"/>
    <lineage>
        <taxon>Bacteria</taxon>
        <taxon>Bacillati</taxon>
        <taxon>Bacillota</taxon>
        <taxon>Bacilli</taxon>
        <taxon>Lactobacillales</taxon>
        <taxon>Enterococcaceae</taxon>
        <taxon>Pilibacter</taxon>
    </lineage>
</organism>
<evidence type="ECO:0000256" key="3">
    <source>
        <dbReference type="SAM" id="SignalP"/>
    </source>
</evidence>
<dbReference type="EMBL" id="FUXI01000002">
    <property type="protein sequence ID" value="SJZ40040.1"/>
    <property type="molecule type" value="Genomic_DNA"/>
</dbReference>
<feature type="compositionally biased region" description="Low complexity" evidence="1">
    <location>
        <begin position="51"/>
        <end position="67"/>
    </location>
</feature>
<proteinExistence type="predicted"/>
<sequence length="111" mass="11997">MKKICHVIKSVLFLALLVLPMLSTTPIQAQTRGTVILRDALPGTFDEEPTIAKPTTPTAKTPTVTPEAPLPATGEVIGMWISIVGVGLIVVVLLLWKKKKRGTTVEGEWKV</sequence>
<name>A0A1T4KC84_9ENTE</name>
<dbReference type="STRING" id="263852.SAMN02745116_00187"/>
<evidence type="ECO:0000256" key="2">
    <source>
        <dbReference type="SAM" id="Phobius"/>
    </source>
</evidence>
<dbReference type="NCBIfam" id="TIGR01167">
    <property type="entry name" value="LPXTG_anchor"/>
    <property type="match status" value="1"/>
</dbReference>
<keyword evidence="2" id="KW-0472">Membrane</keyword>
<gene>
    <name evidence="4" type="ORF">SAMN02745116_00187</name>
</gene>
<feature type="chain" id="PRO_5013001560" evidence="3">
    <location>
        <begin position="30"/>
        <end position="111"/>
    </location>
</feature>
<keyword evidence="5" id="KW-1185">Reference proteome</keyword>
<feature type="signal peptide" evidence="3">
    <location>
        <begin position="1"/>
        <end position="29"/>
    </location>
</feature>
<keyword evidence="2" id="KW-0812">Transmembrane</keyword>
<keyword evidence="3" id="KW-0732">Signal</keyword>
<evidence type="ECO:0000256" key="1">
    <source>
        <dbReference type="SAM" id="MobiDB-lite"/>
    </source>
</evidence>
<feature type="transmembrane region" description="Helical" evidence="2">
    <location>
        <begin position="77"/>
        <end position="96"/>
    </location>
</feature>
<keyword evidence="2" id="KW-1133">Transmembrane helix</keyword>
<reference evidence="4 5" key="1">
    <citation type="submission" date="2017-02" db="EMBL/GenBank/DDBJ databases">
        <authorList>
            <person name="Peterson S.W."/>
        </authorList>
    </citation>
    <scope>NUCLEOTIDE SEQUENCE [LARGE SCALE GENOMIC DNA]</scope>
    <source>
        <strain evidence="4 5">ATCC BAA-1030</strain>
    </source>
</reference>
<protein>
    <submittedName>
        <fullName evidence="4">LPXTG-motif cell wall anchor domain-containing protein</fullName>
    </submittedName>
</protein>